<organism evidence="1 2">
    <name type="scientific">Phytophthora rubi</name>
    <dbReference type="NCBI Taxonomy" id="129364"/>
    <lineage>
        <taxon>Eukaryota</taxon>
        <taxon>Sar</taxon>
        <taxon>Stramenopiles</taxon>
        <taxon>Oomycota</taxon>
        <taxon>Peronosporomycetes</taxon>
        <taxon>Peronosporales</taxon>
        <taxon>Peronosporaceae</taxon>
        <taxon>Phytophthora</taxon>
    </lineage>
</organism>
<feature type="non-terminal residue" evidence="1">
    <location>
        <position position="46"/>
    </location>
</feature>
<dbReference type="AlphaFoldDB" id="A0A6A3HJM9"/>
<sequence length="46" mass="4830">MALPDAWRATAGVMALPAAADVLPVGDFQIYLLATCMPLFGEGAHR</sequence>
<protein>
    <submittedName>
        <fullName evidence="1">Uncharacterized protein</fullName>
    </submittedName>
</protein>
<gene>
    <name evidence="1" type="ORF">PR002_g27289</name>
</gene>
<accession>A0A6A3HJM9</accession>
<comment type="caution">
    <text evidence="1">The sequence shown here is derived from an EMBL/GenBank/DDBJ whole genome shotgun (WGS) entry which is preliminary data.</text>
</comment>
<dbReference type="EMBL" id="QXFU01004235">
    <property type="protein sequence ID" value="KAE8969900.1"/>
    <property type="molecule type" value="Genomic_DNA"/>
</dbReference>
<proteinExistence type="predicted"/>
<evidence type="ECO:0000313" key="2">
    <source>
        <dbReference type="Proteomes" id="UP000435112"/>
    </source>
</evidence>
<dbReference type="Proteomes" id="UP000435112">
    <property type="component" value="Unassembled WGS sequence"/>
</dbReference>
<evidence type="ECO:0000313" key="1">
    <source>
        <dbReference type="EMBL" id="KAE8969900.1"/>
    </source>
</evidence>
<name>A0A6A3HJM9_9STRA</name>
<reference evidence="1 2" key="1">
    <citation type="submission" date="2018-09" db="EMBL/GenBank/DDBJ databases">
        <title>Genomic investigation of the strawberry pathogen Phytophthora fragariae indicates pathogenicity is determined by transcriptional variation in three key races.</title>
        <authorList>
            <person name="Adams T.M."/>
            <person name="Armitage A.D."/>
            <person name="Sobczyk M.K."/>
            <person name="Bates H.J."/>
            <person name="Dunwell J.M."/>
            <person name="Nellist C.F."/>
            <person name="Harrison R.J."/>
        </authorList>
    </citation>
    <scope>NUCLEOTIDE SEQUENCE [LARGE SCALE GENOMIC DNA]</scope>
    <source>
        <strain evidence="1 2">SCRP324</strain>
    </source>
</reference>